<gene>
    <name evidence="2" type="ORF">FF38_08551</name>
</gene>
<keyword evidence="1" id="KW-0812">Transmembrane</keyword>
<keyword evidence="1" id="KW-1133">Transmembrane helix</keyword>
<dbReference type="Proteomes" id="UP000037069">
    <property type="component" value="Unassembled WGS sequence"/>
</dbReference>
<evidence type="ECO:0000313" key="3">
    <source>
        <dbReference type="Proteomes" id="UP000037069"/>
    </source>
</evidence>
<organism evidence="2 3">
    <name type="scientific">Lucilia cuprina</name>
    <name type="common">Green bottle fly</name>
    <name type="synonym">Australian sheep blowfly</name>
    <dbReference type="NCBI Taxonomy" id="7375"/>
    <lineage>
        <taxon>Eukaryota</taxon>
        <taxon>Metazoa</taxon>
        <taxon>Ecdysozoa</taxon>
        <taxon>Arthropoda</taxon>
        <taxon>Hexapoda</taxon>
        <taxon>Insecta</taxon>
        <taxon>Pterygota</taxon>
        <taxon>Neoptera</taxon>
        <taxon>Endopterygota</taxon>
        <taxon>Diptera</taxon>
        <taxon>Brachycera</taxon>
        <taxon>Muscomorpha</taxon>
        <taxon>Oestroidea</taxon>
        <taxon>Calliphoridae</taxon>
        <taxon>Luciliinae</taxon>
        <taxon>Lucilia</taxon>
    </lineage>
</organism>
<evidence type="ECO:0000256" key="1">
    <source>
        <dbReference type="SAM" id="Phobius"/>
    </source>
</evidence>
<evidence type="ECO:0000313" key="2">
    <source>
        <dbReference type="EMBL" id="KNC29923.1"/>
    </source>
</evidence>
<keyword evidence="3" id="KW-1185">Reference proteome</keyword>
<proteinExistence type="predicted"/>
<name>A0A0L0CBZ5_LUCCU</name>
<reference evidence="2 3" key="1">
    <citation type="journal article" date="2015" name="Nat. Commun.">
        <title>Lucilia cuprina genome unlocks parasitic fly biology to underpin future interventions.</title>
        <authorList>
            <person name="Anstead C.A."/>
            <person name="Korhonen P.K."/>
            <person name="Young N.D."/>
            <person name="Hall R.S."/>
            <person name="Jex A.R."/>
            <person name="Murali S.C."/>
            <person name="Hughes D.S."/>
            <person name="Lee S.F."/>
            <person name="Perry T."/>
            <person name="Stroehlein A.J."/>
            <person name="Ansell B.R."/>
            <person name="Breugelmans B."/>
            <person name="Hofmann A."/>
            <person name="Qu J."/>
            <person name="Dugan S."/>
            <person name="Lee S.L."/>
            <person name="Chao H."/>
            <person name="Dinh H."/>
            <person name="Han Y."/>
            <person name="Doddapaneni H.V."/>
            <person name="Worley K.C."/>
            <person name="Muzny D.M."/>
            <person name="Ioannidis P."/>
            <person name="Waterhouse R.M."/>
            <person name="Zdobnov E.M."/>
            <person name="James P.J."/>
            <person name="Bagnall N.H."/>
            <person name="Kotze A.C."/>
            <person name="Gibbs R.A."/>
            <person name="Richards S."/>
            <person name="Batterham P."/>
            <person name="Gasser R.B."/>
        </authorList>
    </citation>
    <scope>NUCLEOTIDE SEQUENCE [LARGE SCALE GENOMIC DNA]</scope>
    <source>
        <strain evidence="2 3">LS</strain>
        <tissue evidence="2">Full body</tissue>
    </source>
</reference>
<protein>
    <submittedName>
        <fullName evidence="2">Uncharacterized protein</fullName>
    </submittedName>
</protein>
<dbReference type="AlphaFoldDB" id="A0A0L0CBZ5"/>
<feature type="transmembrane region" description="Helical" evidence="1">
    <location>
        <begin position="32"/>
        <end position="65"/>
    </location>
</feature>
<keyword evidence="1" id="KW-0472">Membrane</keyword>
<sequence length="152" mass="16921">MAEVVVVAAAVVLVLLLPYRLLESIVYRHYLVLWQLLTYVGLSALADVLLSLLVCCPCWHLLTVLSHYHLEKFASSHHLRHTVETLSFAFETFPLPAPLLATEIVLSKEGKRWLLTSPEPLPPPPAVLLLFITFVASLFTSLQPSVLKPLSS</sequence>
<dbReference type="EMBL" id="JRES01000608">
    <property type="protein sequence ID" value="KNC29923.1"/>
    <property type="molecule type" value="Genomic_DNA"/>
</dbReference>
<accession>A0A0L0CBZ5</accession>
<comment type="caution">
    <text evidence="2">The sequence shown here is derived from an EMBL/GenBank/DDBJ whole genome shotgun (WGS) entry which is preliminary data.</text>
</comment>